<dbReference type="NCBIfam" id="NF003716">
    <property type="entry name" value="PRK05326.1-3"/>
    <property type="match status" value="1"/>
</dbReference>
<feature type="transmembrane region" description="Helical" evidence="10">
    <location>
        <begin position="268"/>
        <end position="286"/>
    </location>
</feature>
<dbReference type="Pfam" id="PF00999">
    <property type="entry name" value="Na_H_Exchanger"/>
    <property type="match status" value="1"/>
</dbReference>
<gene>
    <name evidence="12" type="ORF">ACFQU8_04175</name>
</gene>
<feature type="transmembrane region" description="Helical" evidence="10">
    <location>
        <begin position="238"/>
        <end position="256"/>
    </location>
</feature>
<feature type="region of interest" description="Disordered" evidence="9">
    <location>
        <begin position="477"/>
        <end position="503"/>
    </location>
</feature>
<feature type="transmembrane region" description="Helical" evidence="10">
    <location>
        <begin position="179"/>
        <end position="200"/>
    </location>
</feature>
<dbReference type="EMBL" id="JBHTGR010000006">
    <property type="protein sequence ID" value="MFC7746437.1"/>
    <property type="molecule type" value="Genomic_DNA"/>
</dbReference>
<feature type="transmembrane region" description="Helical" evidence="10">
    <location>
        <begin position="115"/>
        <end position="136"/>
    </location>
</feature>
<evidence type="ECO:0000256" key="9">
    <source>
        <dbReference type="SAM" id="MobiDB-lite"/>
    </source>
</evidence>
<evidence type="ECO:0000313" key="13">
    <source>
        <dbReference type="Proteomes" id="UP001596620"/>
    </source>
</evidence>
<feature type="transmembrane region" description="Helical" evidence="10">
    <location>
        <begin position="83"/>
        <end position="109"/>
    </location>
</feature>
<evidence type="ECO:0000256" key="5">
    <source>
        <dbReference type="ARBA" id="ARBA00022692"/>
    </source>
</evidence>
<keyword evidence="5 10" id="KW-0812">Transmembrane</keyword>
<dbReference type="InterPro" id="IPR006153">
    <property type="entry name" value="Cation/H_exchanger_TM"/>
</dbReference>
<evidence type="ECO:0000313" key="12">
    <source>
        <dbReference type="EMBL" id="MFC7746437.1"/>
    </source>
</evidence>
<evidence type="ECO:0000256" key="7">
    <source>
        <dbReference type="ARBA" id="ARBA00023065"/>
    </source>
</evidence>
<keyword evidence="4" id="KW-1003">Cell membrane</keyword>
<sequence>MDPSVTSFVLLFALMLVVGVFTTKFSTRLGLPSLVLFLFVGMLLNDFFYFDNVKLTQLIGIMALIIILFEGGSQTKWNNMRPVLAPAGVLATVGVLLTSLITGLAAYYILDLSMLQGMLLGAIVGSTDAAAVFSVLGSKNINKRLTAILEAESGTNDPMAVFLTVSFITLIQVPDSTIWTAIGGFFVQMGVGLVLGLLFGRLSVLLINNIKLDVSGMYPLLALGSAVMTYGVTDYLSGSGFLAVYVMGIIVGNSDLMHKFAIVRFNEGFAWMMQIIMFIFLGMLVFPGDLLEVGWQGILLAIILMFVARPVATSLCMIFFKYSPREQLFLSWTGLKGAVPIVLATYPIVADVENAQIIFNAVFFVVLISALVQGSTLSPLATKLGLTEERNDFDSSGFEMINLGDTNSEIMKLPISKTAPVVQSTLNDMMLPNDTLVIGVVRNDELVTPDGDTTIEAGDVLFVLSDKNQRAKVRQAFLGKKAKKEKQKQKSQKLEKLFGRKRE</sequence>
<evidence type="ECO:0000256" key="4">
    <source>
        <dbReference type="ARBA" id="ARBA00022475"/>
    </source>
</evidence>
<organism evidence="12 13">
    <name type="scientific">Lentibacillus kimchii</name>
    <dbReference type="NCBI Taxonomy" id="1542911"/>
    <lineage>
        <taxon>Bacteria</taxon>
        <taxon>Bacillati</taxon>
        <taxon>Bacillota</taxon>
        <taxon>Bacilli</taxon>
        <taxon>Bacillales</taxon>
        <taxon>Bacillaceae</taxon>
        <taxon>Lentibacillus</taxon>
    </lineage>
</organism>
<name>A0ABW2URD0_9BACI</name>
<feature type="transmembrane region" description="Helical" evidence="10">
    <location>
        <begin position="55"/>
        <end position="71"/>
    </location>
</feature>
<dbReference type="InterPro" id="IPR036721">
    <property type="entry name" value="RCK_C_sf"/>
</dbReference>
<evidence type="ECO:0000256" key="6">
    <source>
        <dbReference type="ARBA" id="ARBA00022989"/>
    </source>
</evidence>
<feature type="transmembrane region" description="Helical" evidence="10">
    <location>
        <begin position="212"/>
        <end position="232"/>
    </location>
</feature>
<dbReference type="InterPro" id="IPR006037">
    <property type="entry name" value="RCK_C"/>
</dbReference>
<dbReference type="NCBIfam" id="NF003715">
    <property type="entry name" value="PRK05326.1-2"/>
    <property type="match status" value="1"/>
</dbReference>
<dbReference type="Proteomes" id="UP001596620">
    <property type="component" value="Unassembled WGS sequence"/>
</dbReference>
<dbReference type="Gene3D" id="3.30.70.1450">
    <property type="entry name" value="Regulator of K+ conductance, C-terminal domain"/>
    <property type="match status" value="1"/>
</dbReference>
<evidence type="ECO:0000256" key="2">
    <source>
        <dbReference type="ARBA" id="ARBA00022448"/>
    </source>
</evidence>
<reference evidence="13" key="1">
    <citation type="journal article" date="2019" name="Int. J. Syst. Evol. Microbiol.">
        <title>The Global Catalogue of Microorganisms (GCM) 10K type strain sequencing project: providing services to taxonomists for standard genome sequencing and annotation.</title>
        <authorList>
            <consortium name="The Broad Institute Genomics Platform"/>
            <consortium name="The Broad Institute Genome Sequencing Center for Infectious Disease"/>
            <person name="Wu L."/>
            <person name="Ma J."/>
        </authorList>
    </citation>
    <scope>NUCLEOTIDE SEQUENCE [LARGE SCALE GENOMIC DNA]</scope>
    <source>
        <strain evidence="13">JCM 30234</strain>
    </source>
</reference>
<feature type="transmembrane region" description="Helical" evidence="10">
    <location>
        <begin position="29"/>
        <end position="49"/>
    </location>
</feature>
<feature type="transmembrane region" description="Helical" evidence="10">
    <location>
        <begin position="298"/>
        <end position="320"/>
    </location>
</feature>
<protein>
    <submittedName>
        <fullName evidence="12">Potassium/proton antiporter</fullName>
    </submittedName>
</protein>
<dbReference type="InterPro" id="IPR038770">
    <property type="entry name" value="Na+/solute_symporter_sf"/>
</dbReference>
<comment type="caution">
    <text evidence="12">The sequence shown here is derived from an EMBL/GenBank/DDBJ whole genome shotgun (WGS) entry which is preliminary data.</text>
</comment>
<keyword evidence="13" id="KW-1185">Reference proteome</keyword>
<keyword evidence="6 10" id="KW-1133">Transmembrane helix</keyword>
<evidence type="ECO:0000259" key="11">
    <source>
        <dbReference type="PROSITE" id="PS51202"/>
    </source>
</evidence>
<feature type="compositionally biased region" description="Basic and acidic residues" evidence="9">
    <location>
        <begin position="492"/>
        <end position="503"/>
    </location>
</feature>
<evidence type="ECO:0000256" key="8">
    <source>
        <dbReference type="ARBA" id="ARBA00023136"/>
    </source>
</evidence>
<evidence type="ECO:0000256" key="1">
    <source>
        <dbReference type="ARBA" id="ARBA00004651"/>
    </source>
</evidence>
<keyword evidence="8 10" id="KW-0472">Membrane</keyword>
<feature type="transmembrane region" description="Helical" evidence="10">
    <location>
        <begin position="355"/>
        <end position="374"/>
    </location>
</feature>
<proteinExistence type="predicted"/>
<dbReference type="PROSITE" id="PS51202">
    <property type="entry name" value="RCK_C"/>
    <property type="match status" value="1"/>
</dbReference>
<dbReference type="PANTHER" id="PTHR32507:SF7">
    <property type="entry name" value="K(+)_H(+) ANTIPORTER NHAP2"/>
    <property type="match status" value="1"/>
</dbReference>
<evidence type="ECO:0000256" key="10">
    <source>
        <dbReference type="SAM" id="Phobius"/>
    </source>
</evidence>
<comment type="subcellular location">
    <subcellularLocation>
        <location evidence="1">Cell membrane</location>
        <topology evidence="1">Multi-pass membrane protein</topology>
    </subcellularLocation>
</comment>
<keyword evidence="2" id="KW-0813">Transport</keyword>
<keyword evidence="3" id="KW-0050">Antiport</keyword>
<dbReference type="RefSeq" id="WP_382357927.1">
    <property type="nucleotide sequence ID" value="NZ_JBHTGR010000006.1"/>
</dbReference>
<feature type="transmembrane region" description="Helical" evidence="10">
    <location>
        <begin position="6"/>
        <end position="22"/>
    </location>
</feature>
<feature type="transmembrane region" description="Helical" evidence="10">
    <location>
        <begin position="329"/>
        <end position="349"/>
    </location>
</feature>
<feature type="transmembrane region" description="Helical" evidence="10">
    <location>
        <begin position="157"/>
        <end position="173"/>
    </location>
</feature>
<keyword evidence="7" id="KW-0406">Ion transport</keyword>
<dbReference type="SUPFAM" id="SSF116726">
    <property type="entry name" value="TrkA C-terminal domain-like"/>
    <property type="match status" value="1"/>
</dbReference>
<accession>A0ABW2URD0</accession>
<dbReference type="PANTHER" id="PTHR32507">
    <property type="entry name" value="NA(+)/H(+) ANTIPORTER 1"/>
    <property type="match status" value="1"/>
</dbReference>
<evidence type="ECO:0000256" key="3">
    <source>
        <dbReference type="ARBA" id="ARBA00022449"/>
    </source>
</evidence>
<feature type="domain" description="RCK C-terminal" evidence="11">
    <location>
        <begin position="398"/>
        <end position="479"/>
    </location>
</feature>
<dbReference type="Gene3D" id="1.20.1530.20">
    <property type="match status" value="1"/>
</dbReference>
<feature type="compositionally biased region" description="Basic residues" evidence="9">
    <location>
        <begin position="480"/>
        <end position="491"/>
    </location>
</feature>
<dbReference type="Pfam" id="PF02080">
    <property type="entry name" value="TrkA_C"/>
    <property type="match status" value="1"/>
</dbReference>